<evidence type="ECO:0000256" key="2">
    <source>
        <dbReference type="ARBA" id="ARBA00022603"/>
    </source>
</evidence>
<proteinExistence type="inferred from homology"/>
<comment type="similarity">
    <text evidence="1">Belongs to the N(4)/N(6)-methyltransferase family.</text>
</comment>
<evidence type="ECO:0000256" key="3">
    <source>
        <dbReference type="ARBA" id="ARBA00022679"/>
    </source>
</evidence>
<protein>
    <submittedName>
        <fullName evidence="7">DNA methyltransferase</fullName>
    </submittedName>
</protein>
<dbReference type="GO" id="GO:0032259">
    <property type="term" value="P:methylation"/>
    <property type="evidence" value="ECO:0007669"/>
    <property type="project" value="UniProtKB-KW"/>
</dbReference>
<keyword evidence="3" id="KW-0808">Transferase</keyword>
<organism evidence="7 8">
    <name type="scientific">Aeromicrobium wangtongii</name>
    <dbReference type="NCBI Taxonomy" id="2969247"/>
    <lineage>
        <taxon>Bacteria</taxon>
        <taxon>Bacillati</taxon>
        <taxon>Actinomycetota</taxon>
        <taxon>Actinomycetes</taxon>
        <taxon>Propionibacteriales</taxon>
        <taxon>Nocardioidaceae</taxon>
        <taxon>Aeromicrobium</taxon>
    </lineage>
</organism>
<dbReference type="Proteomes" id="UP001316184">
    <property type="component" value="Chromosome"/>
</dbReference>
<dbReference type="InterPro" id="IPR002295">
    <property type="entry name" value="N4/N6-MTase_EcoPI_Mod-like"/>
</dbReference>
<evidence type="ECO:0000259" key="6">
    <source>
        <dbReference type="Pfam" id="PF01555"/>
    </source>
</evidence>
<keyword evidence="8" id="KW-1185">Reference proteome</keyword>
<dbReference type="Gene3D" id="3.40.50.150">
    <property type="entry name" value="Vaccinia Virus protein VP39"/>
    <property type="match status" value="1"/>
</dbReference>
<name>A0ABY5M4G2_9ACTN</name>
<dbReference type="PRINTS" id="PR00506">
    <property type="entry name" value="D21N6MTFRASE"/>
</dbReference>
<keyword evidence="4" id="KW-0949">S-adenosyl-L-methionine</keyword>
<dbReference type="InterPro" id="IPR002052">
    <property type="entry name" value="DNA_methylase_N6_adenine_CS"/>
</dbReference>
<dbReference type="InterPro" id="IPR029063">
    <property type="entry name" value="SAM-dependent_MTases_sf"/>
</dbReference>
<accession>A0ABY5M4G2</accession>
<evidence type="ECO:0000313" key="7">
    <source>
        <dbReference type="EMBL" id="UUP12362.1"/>
    </source>
</evidence>
<evidence type="ECO:0000256" key="1">
    <source>
        <dbReference type="ARBA" id="ARBA00006594"/>
    </source>
</evidence>
<sequence>MSRLNDLIRQVAHQDGRLAADLRREFDALADRRAFGLNFERHTPETVELPGRPVRKNDKVRILPERGQMPKKSDERLFKVVKAYTEAGDRWAEVEAMDDPNEKRSIAIDDLVVVAEFRDPIYPGLVTTGKVERGGDKPFHTVINAENYHALQALLFTHRGKIDAIYIDPPYNTGAKDWKYNNDYVEKEDHYRHSKWLAFMERRLQLAKELLSPEGAIVLTIDEHEVHRLALLAEQVMDGFTVQMATLVNNPKGVTQGYLSRVEEYALFCFGPSFQMASAPDDLLTHKETVQAADGRIRPRWKGLLRSGDDSQRADREQMFYAVWIDPSARKLIRADPFLPLGTEPDFDLKDDAGNVVAWPVRKDGSLGRWGVGPDTLNRLIQDGFAACGRYDKKRSTWSVSYLSENVRAEMDDNLLEILGRDPETGVADVVYVDAASRRARTVWHRSSHDAGANGTDLVGELLGAGRTFPFPKSLYAVEDTLRLLVSRKPEAIVLDFFAGSGTTTHATMRLNRQDGGRRTSISVSNNEVPSKDQSELRRNGVRPGDAGWESQGIFEFITKPRLRAAVEGRTPSGQSLNGSYKFTDEFPMAEGFEENVEFFTLTYESGMRVASHREFAKIAPLLWLRAGARGRRIGDITTGWDVAEAYGVIANLDLSEPFIKAVEAQDGLTHGYIITEEDRLFEAMVRQLPAHVEPVRLYSSYLRNFEIEAARAAR</sequence>
<dbReference type="GO" id="GO:0008168">
    <property type="term" value="F:methyltransferase activity"/>
    <property type="evidence" value="ECO:0007669"/>
    <property type="project" value="UniProtKB-KW"/>
</dbReference>
<feature type="compositionally biased region" description="Polar residues" evidence="5">
    <location>
        <begin position="520"/>
        <end position="529"/>
    </location>
</feature>
<dbReference type="Pfam" id="PF01555">
    <property type="entry name" value="N6_N4_Mtase"/>
    <property type="match status" value="1"/>
</dbReference>
<feature type="compositionally biased region" description="Basic and acidic residues" evidence="5">
    <location>
        <begin position="530"/>
        <end position="539"/>
    </location>
</feature>
<dbReference type="RefSeq" id="WP_232399882.1">
    <property type="nucleotide sequence ID" value="NZ_CP102173.1"/>
</dbReference>
<dbReference type="PROSITE" id="PS00092">
    <property type="entry name" value="N6_MTASE"/>
    <property type="match status" value="1"/>
</dbReference>
<dbReference type="SUPFAM" id="SSF53335">
    <property type="entry name" value="S-adenosyl-L-methionine-dependent methyltransferases"/>
    <property type="match status" value="1"/>
</dbReference>
<dbReference type="InterPro" id="IPR002941">
    <property type="entry name" value="DNA_methylase_N4/N6"/>
</dbReference>
<feature type="domain" description="DNA methylase N-4/N-6" evidence="6">
    <location>
        <begin position="162"/>
        <end position="514"/>
    </location>
</feature>
<reference evidence="7 8" key="1">
    <citation type="submission" date="2022-08" db="EMBL/GenBank/DDBJ databases">
        <title>novel species in genus Aeromicrobium.</title>
        <authorList>
            <person name="Ye L."/>
        </authorList>
    </citation>
    <scope>NUCLEOTIDE SEQUENCE [LARGE SCALE GENOMIC DNA]</scope>
    <source>
        <strain evidence="8">zg-Y1379</strain>
    </source>
</reference>
<evidence type="ECO:0000256" key="5">
    <source>
        <dbReference type="SAM" id="MobiDB-lite"/>
    </source>
</evidence>
<dbReference type="EMBL" id="CP102173">
    <property type="protein sequence ID" value="UUP12362.1"/>
    <property type="molecule type" value="Genomic_DNA"/>
</dbReference>
<evidence type="ECO:0000313" key="8">
    <source>
        <dbReference type="Proteomes" id="UP001316184"/>
    </source>
</evidence>
<evidence type="ECO:0000256" key="4">
    <source>
        <dbReference type="ARBA" id="ARBA00022691"/>
    </source>
</evidence>
<keyword evidence="2 7" id="KW-0489">Methyltransferase</keyword>
<feature type="region of interest" description="Disordered" evidence="5">
    <location>
        <begin position="508"/>
        <end position="543"/>
    </location>
</feature>
<gene>
    <name evidence="7" type="ORF">NQV15_10895</name>
</gene>